<dbReference type="Gene3D" id="2.40.50.230">
    <property type="entry name" value="Gp5 N-terminal domain"/>
    <property type="match status" value="1"/>
</dbReference>
<dbReference type="InterPro" id="IPR037026">
    <property type="entry name" value="Vgr_OB-fold_dom_sf"/>
</dbReference>
<dbReference type="AlphaFoldDB" id="A0A4R4EDV5"/>
<reference evidence="2 3" key="1">
    <citation type="submission" date="2019-03" db="EMBL/GenBank/DDBJ databases">
        <authorList>
            <person name="Kim M.K.M."/>
        </authorList>
    </citation>
    <scope>NUCLEOTIDE SEQUENCE [LARGE SCALE GENOMIC DNA]</scope>
    <source>
        <strain evidence="2 3">18JY21-1</strain>
    </source>
</reference>
<protein>
    <recommendedName>
        <fullName evidence="1">Phage protein Gp138 N-terminal domain-containing protein</fullName>
    </recommendedName>
</protein>
<dbReference type="RefSeq" id="WP_132418911.1">
    <property type="nucleotide sequence ID" value="NZ_SKFG01000014.1"/>
</dbReference>
<evidence type="ECO:0000313" key="2">
    <source>
        <dbReference type="EMBL" id="TCZ76185.1"/>
    </source>
</evidence>
<name>A0A4R4EDV5_9BACL</name>
<feature type="domain" description="Phage protein Gp138 N-terminal" evidence="1">
    <location>
        <begin position="23"/>
        <end position="114"/>
    </location>
</feature>
<evidence type="ECO:0000259" key="1">
    <source>
        <dbReference type="Pfam" id="PF18352"/>
    </source>
</evidence>
<dbReference type="Pfam" id="PF18352">
    <property type="entry name" value="Gp138_N"/>
    <property type="match status" value="1"/>
</dbReference>
<accession>A0A4R4EDV5</accession>
<dbReference type="OrthoDB" id="2621843at2"/>
<gene>
    <name evidence="2" type="ORF">E0485_15220</name>
</gene>
<dbReference type="InterPro" id="IPR041599">
    <property type="entry name" value="Gp138_N"/>
</dbReference>
<evidence type="ECO:0000313" key="3">
    <source>
        <dbReference type="Proteomes" id="UP000295418"/>
    </source>
</evidence>
<dbReference type="Proteomes" id="UP000295418">
    <property type="component" value="Unassembled WGS sequence"/>
</dbReference>
<comment type="caution">
    <text evidence="2">The sequence shown here is derived from an EMBL/GenBank/DDBJ whole genome shotgun (WGS) entry which is preliminary data.</text>
</comment>
<dbReference type="EMBL" id="SKFG01000014">
    <property type="protein sequence ID" value="TCZ76185.1"/>
    <property type="molecule type" value="Genomic_DNA"/>
</dbReference>
<proteinExistence type="predicted"/>
<keyword evidence="3" id="KW-1185">Reference proteome</keyword>
<sequence length="121" mass="13061">MNAIDRFLTAWIDKELRSLHVAIPCRVISFDGKTATVQPLVKVDGAEQPVIQDVSALGQRLEVDGVERVYKPALKNGDVVLVVCCDTDIQRSSSGKSASPATSRKHDINDAVIVGVFPCSL</sequence>
<organism evidence="2 3">
    <name type="scientific">Paenibacillus albiflavus</name>
    <dbReference type="NCBI Taxonomy" id="2545760"/>
    <lineage>
        <taxon>Bacteria</taxon>
        <taxon>Bacillati</taxon>
        <taxon>Bacillota</taxon>
        <taxon>Bacilli</taxon>
        <taxon>Bacillales</taxon>
        <taxon>Paenibacillaceae</taxon>
        <taxon>Paenibacillus</taxon>
    </lineage>
</organism>